<keyword evidence="2" id="KW-0482">Metalloprotease</keyword>
<accession>A0ABT6GCY5</accession>
<dbReference type="RefSeq" id="WP_258547843.1">
    <property type="nucleotide sequence ID" value="NZ_JARSBO010000006.1"/>
</dbReference>
<sequence length="258" mass="26784">MSTEHGIITATMITAGQTIANPNSGGLGVILNVREIAQTADGRVLAEYEAVEVQRQSGNSGTLSPYAIAGEASDGVRTRIVDPRTLTEAQAVAGGVSRAEYREAVKTSEQNSDNSAAPSSHTDLDPAEKAVVSQLQARDSAVRQEEEAHAAAAGPYGSAPQYTYQIGPDGNAYAIGGHVDVSVSASGSKADQDRALATLQNAALAPNAPSGADMAAFRQASLQRATNNNDNTNFPPEESMNKNARNEGNAQQIFSISV</sequence>
<dbReference type="Pfam" id="PF12118">
    <property type="entry name" value="SprA-related"/>
    <property type="match status" value="1"/>
</dbReference>
<protein>
    <submittedName>
        <fullName evidence="2">Metalloprotease CJM1_0395 family protein</fullName>
    </submittedName>
</protein>
<evidence type="ECO:0000313" key="2">
    <source>
        <dbReference type="EMBL" id="MDG4719950.1"/>
    </source>
</evidence>
<feature type="compositionally biased region" description="Polar residues" evidence="1">
    <location>
        <begin position="241"/>
        <end position="258"/>
    </location>
</feature>
<feature type="compositionally biased region" description="Basic and acidic residues" evidence="1">
    <location>
        <begin position="140"/>
        <end position="149"/>
    </location>
</feature>
<keyword evidence="2" id="KW-0378">Hydrolase</keyword>
<comment type="caution">
    <text evidence="2">The sequence shown here is derived from an EMBL/GenBank/DDBJ whole genome shotgun (WGS) entry which is preliminary data.</text>
</comment>
<reference evidence="2 3" key="1">
    <citation type="submission" date="2023-03" db="EMBL/GenBank/DDBJ databases">
        <title>Strain FZY0004 represents a novel species in the genus Thalassospira isolated from seawater.</title>
        <authorList>
            <person name="Fu Z.-Y."/>
        </authorList>
    </citation>
    <scope>NUCLEOTIDE SEQUENCE [LARGE SCALE GENOMIC DNA]</scope>
    <source>
        <strain evidence="2 3">FZY0004</strain>
    </source>
</reference>
<evidence type="ECO:0000313" key="3">
    <source>
        <dbReference type="Proteomes" id="UP001529180"/>
    </source>
</evidence>
<feature type="compositionally biased region" description="Polar residues" evidence="1">
    <location>
        <begin position="107"/>
        <end position="121"/>
    </location>
</feature>
<organism evidence="2 3">
    <name type="scientific">Thalassospira aquimaris</name>
    <dbReference type="NCBI Taxonomy" id="3037796"/>
    <lineage>
        <taxon>Bacteria</taxon>
        <taxon>Pseudomonadati</taxon>
        <taxon>Pseudomonadota</taxon>
        <taxon>Alphaproteobacteria</taxon>
        <taxon>Rhodospirillales</taxon>
        <taxon>Thalassospiraceae</taxon>
        <taxon>Thalassospira</taxon>
    </lineage>
</organism>
<dbReference type="InterPro" id="IPR021973">
    <property type="entry name" value="SprA-related"/>
</dbReference>
<dbReference type="Proteomes" id="UP001529180">
    <property type="component" value="Unassembled WGS sequence"/>
</dbReference>
<name>A0ABT6GCY5_9PROT</name>
<feature type="region of interest" description="Disordered" evidence="1">
    <location>
        <begin position="102"/>
        <end position="130"/>
    </location>
</feature>
<gene>
    <name evidence="2" type="ORF">P7680_13160</name>
</gene>
<keyword evidence="2" id="KW-0645">Protease</keyword>
<feature type="region of interest" description="Disordered" evidence="1">
    <location>
        <begin position="139"/>
        <end position="158"/>
    </location>
</feature>
<dbReference type="GO" id="GO:0008237">
    <property type="term" value="F:metallopeptidase activity"/>
    <property type="evidence" value="ECO:0007669"/>
    <property type="project" value="UniProtKB-KW"/>
</dbReference>
<keyword evidence="3" id="KW-1185">Reference proteome</keyword>
<proteinExistence type="predicted"/>
<feature type="region of interest" description="Disordered" evidence="1">
    <location>
        <begin position="226"/>
        <end position="258"/>
    </location>
</feature>
<evidence type="ECO:0000256" key="1">
    <source>
        <dbReference type="SAM" id="MobiDB-lite"/>
    </source>
</evidence>
<dbReference type="EMBL" id="JARSBO010000006">
    <property type="protein sequence ID" value="MDG4719950.1"/>
    <property type="molecule type" value="Genomic_DNA"/>
</dbReference>